<dbReference type="GO" id="GO:0006015">
    <property type="term" value="P:5-phosphoribose 1-diphosphate biosynthetic process"/>
    <property type="evidence" value="ECO:0007669"/>
    <property type="project" value="TreeGrafter"/>
</dbReference>
<keyword evidence="5" id="KW-0479">Metal-binding</keyword>
<comment type="caution">
    <text evidence="17">The sequence shown here is derived from an EMBL/GenBank/DDBJ whole genome shotgun (WGS) entry which is preliminary data.</text>
</comment>
<dbReference type="Pfam" id="PF14572">
    <property type="entry name" value="Pribosyl_synth"/>
    <property type="match status" value="1"/>
</dbReference>
<evidence type="ECO:0000256" key="14">
    <source>
        <dbReference type="ARBA" id="ARBA00061444"/>
    </source>
</evidence>
<dbReference type="GO" id="GO:0004749">
    <property type="term" value="F:ribose phosphate diphosphokinase activity"/>
    <property type="evidence" value="ECO:0007669"/>
    <property type="project" value="UniProtKB-EC"/>
</dbReference>
<keyword evidence="7" id="KW-0547">Nucleotide-binding</keyword>
<protein>
    <recommendedName>
        <fullName evidence="15">Ribose-phosphate pyrophosphokinase</fullName>
        <ecNumber evidence="3">2.7.6.1</ecNumber>
    </recommendedName>
    <alternativeName>
        <fullName evidence="11">Phosphoribosyl pyrophosphate synthase</fullName>
    </alternativeName>
</protein>
<comment type="cofactor">
    <cofactor evidence="1">
        <name>Mg(2+)</name>
        <dbReference type="ChEBI" id="CHEBI:18420"/>
    </cofactor>
</comment>
<dbReference type="FunFam" id="3.40.50.2020:FF:000001">
    <property type="entry name" value="Ribose-phosphate pyrophosphokinase"/>
    <property type="match status" value="1"/>
</dbReference>
<comment type="pathway">
    <text evidence="2">Metabolic intermediate biosynthesis; 5-phospho-alpha-D-ribose 1-diphosphate biosynthesis; 5-phospho-alpha-D-ribose 1-diphosphate from D-ribose 5-phosphate (route I): step 1/1.</text>
</comment>
<keyword evidence="10" id="KW-0460">Magnesium</keyword>
<evidence type="ECO:0000256" key="3">
    <source>
        <dbReference type="ARBA" id="ARBA00013247"/>
    </source>
</evidence>
<organism evidence="17 18">
    <name type="scientific">Candidatus Paralactobacillus gallistercoris</name>
    <dbReference type="NCBI Taxonomy" id="2838724"/>
    <lineage>
        <taxon>Bacteria</taxon>
        <taxon>Bacillati</taxon>
        <taxon>Bacillota</taxon>
        <taxon>Bacilli</taxon>
        <taxon>Lactobacillales</taxon>
        <taxon>Lactobacillaceae</taxon>
        <taxon>Lactobacillus</taxon>
    </lineage>
</organism>
<comment type="similarity">
    <text evidence="14">Belongs to the ribose-phosphate pyrophosphokinase family. Class I subfamily.</text>
</comment>
<evidence type="ECO:0000259" key="16">
    <source>
        <dbReference type="Pfam" id="PF13793"/>
    </source>
</evidence>
<dbReference type="SUPFAM" id="SSF53271">
    <property type="entry name" value="PRTase-like"/>
    <property type="match status" value="2"/>
</dbReference>
<dbReference type="InterPro" id="IPR029099">
    <property type="entry name" value="Pribosyltran_N"/>
</dbReference>
<evidence type="ECO:0000256" key="1">
    <source>
        <dbReference type="ARBA" id="ARBA00001946"/>
    </source>
</evidence>
<dbReference type="GO" id="GO:0005737">
    <property type="term" value="C:cytoplasm"/>
    <property type="evidence" value="ECO:0007669"/>
    <property type="project" value="TreeGrafter"/>
</dbReference>
<evidence type="ECO:0000256" key="12">
    <source>
        <dbReference type="ARBA" id="ARBA00049535"/>
    </source>
</evidence>
<dbReference type="PANTHER" id="PTHR10210">
    <property type="entry name" value="RIBOSE-PHOSPHATE DIPHOSPHOKINASE FAMILY MEMBER"/>
    <property type="match status" value="1"/>
</dbReference>
<comment type="function">
    <text evidence="13">Involved in the biosynthesis of the central metabolite phospho-alpha-D-ribosyl-1-pyrophosphate (PRPP) via the transfer of pyrophosphoryl group from ATP to 1-hydroxyl of ribose-5-phosphate (Rib-5-P).</text>
</comment>
<dbReference type="GO" id="GO:0005524">
    <property type="term" value="F:ATP binding"/>
    <property type="evidence" value="ECO:0007669"/>
    <property type="project" value="UniProtKB-KW"/>
</dbReference>
<evidence type="ECO:0000256" key="15">
    <source>
        <dbReference type="ARBA" id="ARBA00069492"/>
    </source>
</evidence>
<dbReference type="NCBIfam" id="TIGR01251">
    <property type="entry name" value="ribP_PPkin"/>
    <property type="match status" value="1"/>
</dbReference>
<dbReference type="Gene3D" id="3.40.50.2020">
    <property type="match status" value="2"/>
</dbReference>
<dbReference type="PANTHER" id="PTHR10210:SF41">
    <property type="entry name" value="RIBOSE-PHOSPHATE PYROPHOSPHOKINASE 1, CHLOROPLASTIC"/>
    <property type="match status" value="1"/>
</dbReference>
<evidence type="ECO:0000256" key="4">
    <source>
        <dbReference type="ARBA" id="ARBA00022679"/>
    </source>
</evidence>
<sequence length="318" mass="34620">MSTERVMKIFSLNSNRPLAEKIAKTVGIPLSNVGVNHFADGEIQIEINESVRGADVYVIQSDSRPVNENFMELMIMIDALRRASAASITVVLPYFGYARADHKNRSREPITAKMIANMIEMDGADRVVTLDLHTAQLEGFFDIPVDNLRAMPLLALYFLENHLTENTVVVSPDHGSVKDARKLAEMLHLPIAITDPIDGDIDVIGDVDGKNAIIIDDMIDTGTRMASTAAALKAHGAKEISAAATHAVFSEGVAAKLESPFIKRVVITDSIKIAPENQLDKLIQISVGSLLGKAIRNIHENKSVGAIFEAEAAEVEHY</sequence>
<dbReference type="SMART" id="SM01400">
    <property type="entry name" value="Pribosyltran_N"/>
    <property type="match status" value="1"/>
</dbReference>
<evidence type="ECO:0000313" key="18">
    <source>
        <dbReference type="Proteomes" id="UP000777303"/>
    </source>
</evidence>
<dbReference type="Pfam" id="PF13793">
    <property type="entry name" value="Pribosyltran_N"/>
    <property type="match status" value="1"/>
</dbReference>
<evidence type="ECO:0000256" key="7">
    <source>
        <dbReference type="ARBA" id="ARBA00022741"/>
    </source>
</evidence>
<reference evidence="17" key="1">
    <citation type="journal article" date="2021" name="PeerJ">
        <title>Extensive microbial diversity within the chicken gut microbiome revealed by metagenomics and culture.</title>
        <authorList>
            <person name="Gilroy R."/>
            <person name="Ravi A."/>
            <person name="Getino M."/>
            <person name="Pursley I."/>
            <person name="Horton D.L."/>
            <person name="Alikhan N.F."/>
            <person name="Baker D."/>
            <person name="Gharbi K."/>
            <person name="Hall N."/>
            <person name="Watson M."/>
            <person name="Adriaenssens E.M."/>
            <person name="Foster-Nyarko E."/>
            <person name="Jarju S."/>
            <person name="Secka A."/>
            <person name="Antonio M."/>
            <person name="Oren A."/>
            <person name="Chaudhuri R.R."/>
            <person name="La Ragione R."/>
            <person name="Hildebrand F."/>
            <person name="Pallen M.J."/>
        </authorList>
    </citation>
    <scope>NUCLEOTIDE SEQUENCE</scope>
    <source>
        <strain evidence="17">F6-6636</strain>
    </source>
</reference>
<evidence type="ECO:0000256" key="11">
    <source>
        <dbReference type="ARBA" id="ARBA00029942"/>
    </source>
</evidence>
<keyword evidence="4" id="KW-0808">Transferase</keyword>
<gene>
    <name evidence="17" type="ORF">H9901_04725</name>
</gene>
<dbReference type="GO" id="GO:0016301">
    <property type="term" value="F:kinase activity"/>
    <property type="evidence" value="ECO:0007669"/>
    <property type="project" value="UniProtKB-KW"/>
</dbReference>
<dbReference type="EC" id="2.7.6.1" evidence="3"/>
<evidence type="ECO:0000256" key="9">
    <source>
        <dbReference type="ARBA" id="ARBA00022840"/>
    </source>
</evidence>
<dbReference type="InterPro" id="IPR005946">
    <property type="entry name" value="Rib-P_diPkinase"/>
</dbReference>
<keyword evidence="8" id="KW-0418">Kinase</keyword>
<feature type="domain" description="Ribose-phosphate pyrophosphokinase N-terminal" evidence="16">
    <location>
        <begin position="7"/>
        <end position="123"/>
    </location>
</feature>
<comment type="catalytic activity">
    <reaction evidence="12">
        <text>D-ribose 5-phosphate + ATP = 5-phospho-alpha-D-ribose 1-diphosphate + AMP + H(+)</text>
        <dbReference type="Rhea" id="RHEA:15609"/>
        <dbReference type="ChEBI" id="CHEBI:15378"/>
        <dbReference type="ChEBI" id="CHEBI:30616"/>
        <dbReference type="ChEBI" id="CHEBI:58017"/>
        <dbReference type="ChEBI" id="CHEBI:78346"/>
        <dbReference type="ChEBI" id="CHEBI:456215"/>
        <dbReference type="EC" id="2.7.6.1"/>
    </reaction>
</comment>
<dbReference type="Proteomes" id="UP000777303">
    <property type="component" value="Unassembled WGS sequence"/>
</dbReference>
<dbReference type="InterPro" id="IPR029057">
    <property type="entry name" value="PRTase-like"/>
</dbReference>
<evidence type="ECO:0000256" key="6">
    <source>
        <dbReference type="ARBA" id="ARBA00022727"/>
    </source>
</evidence>
<accession>A0A948WZV3</accession>
<evidence type="ECO:0000256" key="13">
    <source>
        <dbReference type="ARBA" id="ARBA00054914"/>
    </source>
</evidence>
<evidence type="ECO:0000313" key="17">
    <source>
        <dbReference type="EMBL" id="MBU3851984.1"/>
    </source>
</evidence>
<dbReference type="NCBIfam" id="NF002320">
    <property type="entry name" value="PRK01259.1"/>
    <property type="match status" value="1"/>
</dbReference>
<dbReference type="AlphaFoldDB" id="A0A948WZV3"/>
<dbReference type="InterPro" id="IPR000836">
    <property type="entry name" value="PRTase_dom"/>
</dbReference>
<dbReference type="EMBL" id="JAHLFS010000058">
    <property type="protein sequence ID" value="MBU3851984.1"/>
    <property type="molecule type" value="Genomic_DNA"/>
</dbReference>
<name>A0A948WZV3_9LACO</name>
<proteinExistence type="inferred from homology"/>
<evidence type="ECO:0000256" key="2">
    <source>
        <dbReference type="ARBA" id="ARBA00004996"/>
    </source>
</evidence>
<dbReference type="GO" id="GO:0000287">
    <property type="term" value="F:magnesium ion binding"/>
    <property type="evidence" value="ECO:0007669"/>
    <property type="project" value="InterPro"/>
</dbReference>
<keyword evidence="9" id="KW-0067">ATP-binding</keyword>
<evidence type="ECO:0000256" key="10">
    <source>
        <dbReference type="ARBA" id="ARBA00022842"/>
    </source>
</evidence>
<dbReference type="GO" id="GO:0006164">
    <property type="term" value="P:purine nucleotide biosynthetic process"/>
    <property type="evidence" value="ECO:0007669"/>
    <property type="project" value="TreeGrafter"/>
</dbReference>
<evidence type="ECO:0000256" key="8">
    <source>
        <dbReference type="ARBA" id="ARBA00022777"/>
    </source>
</evidence>
<reference evidence="17" key="2">
    <citation type="submission" date="2021-04" db="EMBL/GenBank/DDBJ databases">
        <authorList>
            <person name="Gilroy R."/>
        </authorList>
    </citation>
    <scope>NUCLEOTIDE SEQUENCE</scope>
    <source>
        <strain evidence="17">F6-6636</strain>
    </source>
</reference>
<dbReference type="GO" id="GO:0002189">
    <property type="term" value="C:ribose phosphate diphosphokinase complex"/>
    <property type="evidence" value="ECO:0007669"/>
    <property type="project" value="TreeGrafter"/>
</dbReference>
<evidence type="ECO:0000256" key="5">
    <source>
        <dbReference type="ARBA" id="ARBA00022723"/>
    </source>
</evidence>
<keyword evidence="6" id="KW-0545">Nucleotide biosynthesis</keyword>
<dbReference type="CDD" id="cd06223">
    <property type="entry name" value="PRTases_typeI"/>
    <property type="match status" value="1"/>
</dbReference>